<dbReference type="SMART" id="SM00134">
    <property type="entry name" value="LU"/>
    <property type="match status" value="1"/>
</dbReference>
<evidence type="ECO:0000313" key="9">
    <source>
        <dbReference type="Proteomes" id="UP000830375"/>
    </source>
</evidence>
<feature type="signal peptide" evidence="6">
    <location>
        <begin position="1"/>
        <end position="19"/>
    </location>
</feature>
<keyword evidence="5" id="KW-0325">Glycoprotein</keyword>
<protein>
    <submittedName>
        <fullName evidence="8">Prostate stem cell antigen</fullName>
    </submittedName>
</protein>
<gene>
    <name evidence="8" type="ORF">H4Q32_019723</name>
</gene>
<dbReference type="EMBL" id="JACTAM010000021">
    <property type="protein sequence ID" value="KAI2651595.1"/>
    <property type="molecule type" value="Genomic_DNA"/>
</dbReference>
<organism evidence="8 9">
    <name type="scientific">Labeo rohita</name>
    <name type="common">Indian major carp</name>
    <name type="synonym">Cyprinus rohita</name>
    <dbReference type="NCBI Taxonomy" id="84645"/>
    <lineage>
        <taxon>Eukaryota</taxon>
        <taxon>Metazoa</taxon>
        <taxon>Chordata</taxon>
        <taxon>Craniata</taxon>
        <taxon>Vertebrata</taxon>
        <taxon>Euteleostomi</taxon>
        <taxon>Actinopterygii</taxon>
        <taxon>Neopterygii</taxon>
        <taxon>Teleostei</taxon>
        <taxon>Ostariophysi</taxon>
        <taxon>Cypriniformes</taxon>
        <taxon>Cyprinidae</taxon>
        <taxon>Labeoninae</taxon>
        <taxon>Labeonini</taxon>
        <taxon>Labeo</taxon>
    </lineage>
</organism>
<dbReference type="Proteomes" id="UP000830375">
    <property type="component" value="Unassembled WGS sequence"/>
</dbReference>
<name>A0ABQ8LLR2_LABRO</name>
<accession>A0ABQ8LLR2</accession>
<evidence type="ECO:0000256" key="2">
    <source>
        <dbReference type="ARBA" id="ARBA00022475"/>
    </source>
</evidence>
<evidence type="ECO:0000256" key="6">
    <source>
        <dbReference type="SAM" id="SignalP"/>
    </source>
</evidence>
<dbReference type="Pfam" id="PF00087">
    <property type="entry name" value="Toxin_TOLIP"/>
    <property type="match status" value="1"/>
</dbReference>
<dbReference type="SUPFAM" id="SSF57302">
    <property type="entry name" value="Snake toxin-like"/>
    <property type="match status" value="1"/>
</dbReference>
<sequence length="102" mass="10891">MDLHVPVGLLLIFLTGGYSLKCYTCTPDLMGRCEAKVEMCGVGYSKCQSTTIEQSIGGSKVSVTTKQCAPACEPAGEPITTHCCDTDLCNAAGIVLYMQCWE</sequence>
<feature type="domain" description="UPAR/Ly6" evidence="7">
    <location>
        <begin position="20"/>
        <end position="99"/>
    </location>
</feature>
<evidence type="ECO:0000256" key="5">
    <source>
        <dbReference type="ARBA" id="ARBA00023180"/>
    </source>
</evidence>
<evidence type="ECO:0000256" key="3">
    <source>
        <dbReference type="ARBA" id="ARBA00022729"/>
    </source>
</evidence>
<keyword evidence="9" id="KW-1185">Reference proteome</keyword>
<feature type="chain" id="PRO_5047520360" evidence="6">
    <location>
        <begin position="20"/>
        <end position="102"/>
    </location>
</feature>
<keyword evidence="3 6" id="KW-0732">Signal</keyword>
<dbReference type="Gene3D" id="2.10.60.10">
    <property type="entry name" value="CD59"/>
    <property type="match status" value="1"/>
</dbReference>
<evidence type="ECO:0000256" key="4">
    <source>
        <dbReference type="ARBA" id="ARBA00023136"/>
    </source>
</evidence>
<evidence type="ECO:0000256" key="1">
    <source>
        <dbReference type="ARBA" id="ARBA00004236"/>
    </source>
</evidence>
<keyword evidence="4" id="KW-0472">Membrane</keyword>
<evidence type="ECO:0000313" key="8">
    <source>
        <dbReference type="EMBL" id="KAI2651595.1"/>
    </source>
</evidence>
<proteinExistence type="predicted"/>
<evidence type="ECO:0000259" key="7">
    <source>
        <dbReference type="SMART" id="SM00134"/>
    </source>
</evidence>
<comment type="caution">
    <text evidence="8">The sequence shown here is derived from an EMBL/GenBank/DDBJ whole genome shotgun (WGS) entry which is preliminary data.</text>
</comment>
<comment type="subcellular location">
    <subcellularLocation>
        <location evidence="1">Cell membrane</location>
    </subcellularLocation>
</comment>
<dbReference type="InterPro" id="IPR016054">
    <property type="entry name" value="LY6_UPA_recep-like"/>
</dbReference>
<dbReference type="InterPro" id="IPR045860">
    <property type="entry name" value="Snake_toxin-like_sf"/>
</dbReference>
<dbReference type="InterPro" id="IPR035076">
    <property type="entry name" value="Toxin/TOLIP"/>
</dbReference>
<keyword evidence="2" id="KW-1003">Cell membrane</keyword>
<reference evidence="8 9" key="1">
    <citation type="submission" date="2022-01" db="EMBL/GenBank/DDBJ databases">
        <title>A high-quality chromosome-level genome assembly of rohu carp, Labeo rohita.</title>
        <authorList>
            <person name="Arick M.A. II"/>
            <person name="Hsu C.-Y."/>
            <person name="Magbanua Z."/>
            <person name="Pechanova O."/>
            <person name="Grover C."/>
            <person name="Miller E."/>
            <person name="Thrash A."/>
            <person name="Ezzel L."/>
            <person name="Alam S."/>
            <person name="Benzie J."/>
            <person name="Hamilton M."/>
            <person name="Karsi A."/>
            <person name="Lawrence M.L."/>
            <person name="Peterson D.G."/>
        </authorList>
    </citation>
    <scope>NUCLEOTIDE SEQUENCE [LARGE SCALE GENOMIC DNA]</scope>
    <source>
        <strain evidence="9">BAU-BD-2019</strain>
        <tissue evidence="8">Blood</tissue>
    </source>
</reference>